<proteinExistence type="predicted"/>
<name>A0A8S3QBM4_MYTED</name>
<feature type="region of interest" description="Disordered" evidence="4">
    <location>
        <begin position="482"/>
        <end position="521"/>
    </location>
</feature>
<organism evidence="5 6">
    <name type="scientific">Mytilus edulis</name>
    <name type="common">Blue mussel</name>
    <dbReference type="NCBI Taxonomy" id="6550"/>
    <lineage>
        <taxon>Eukaryota</taxon>
        <taxon>Metazoa</taxon>
        <taxon>Spiralia</taxon>
        <taxon>Lophotrochozoa</taxon>
        <taxon>Mollusca</taxon>
        <taxon>Bivalvia</taxon>
        <taxon>Autobranchia</taxon>
        <taxon>Pteriomorphia</taxon>
        <taxon>Mytilida</taxon>
        <taxon>Mytiloidea</taxon>
        <taxon>Mytilidae</taxon>
        <taxon>Mytilinae</taxon>
        <taxon>Mytilus</taxon>
    </lineage>
</organism>
<feature type="repeat" description="ANK" evidence="3">
    <location>
        <begin position="130"/>
        <end position="162"/>
    </location>
</feature>
<dbReference type="EMBL" id="CAJPWZ010000471">
    <property type="protein sequence ID" value="CAG2194238.1"/>
    <property type="molecule type" value="Genomic_DNA"/>
</dbReference>
<dbReference type="SMART" id="SM00248">
    <property type="entry name" value="ANK"/>
    <property type="match status" value="17"/>
</dbReference>
<sequence length="759" mass="85279">MYFKRLVQNICNGKIWDSLNDFQLLYILQFKLRFVDYLNTLNNTDKDEMVKIRERSDGITKSMPVSLLYVASYFGSLHLVKFVLKHSNAQLKDHQEDKFPPLIVSCERGHEEVVKVLIDNEANANQSGHFGTTPTIAAIQNNHMKVVKILIENGADINKGDHNGMTPFLWASVLQRVDIVKLLIEKGANINETSKDGSSAIFWCCVMGYQELVSLLQDKGELGSISKPNIDGKTPLMAACYFRRYDIVHYLLKPLTSCDEVDKKGWTALMEACLNNDNGSWNTFLKQFDKQTGIWIPLFRLLSNKGNMVDAYYNIIEKLVDRTNLDLQDSDGKSALHHACEGQYNHIVHILTEKGASVNLVDKRKSTPLIDACFSEDNDIVRPIMEDYSNGCKPIIEQLILKDANVNAFDKRGWNPFFDGCEKGNYTIVKRLIDYVADVNKRYRNGKTPMEMARECGNQDIIDLLIQKGANPEINANEEADCKEELSHSYHNNDSSDTSSSDESDHDEDSSVQNVKHPISDREKGEKLLNACINGNEDEVRDLLELALENHVLDFSNRYGRTPLLEACKKQNVTIVNLLLKAGANVNKDDAMCWTPLHEACKVGEKDIVNLLLEKNVNVNACDDRGYSPLLMATQNGCQPIVELLLAHRAQVNFSSNARTTPFLAACTKGHFEITKLLIVKGADFNIADGYGNTPLMVASYYGYCEIVDLLLAKGCELDQKDVKGWTALSWASHGCNKGIANTLVKIKYKNLVRKPGDD</sequence>
<feature type="repeat" description="ANK" evidence="3">
    <location>
        <begin position="691"/>
        <end position="723"/>
    </location>
</feature>
<dbReference type="OrthoDB" id="416222at2759"/>
<feature type="repeat" description="ANK" evidence="3">
    <location>
        <begin position="163"/>
        <end position="195"/>
    </location>
</feature>
<evidence type="ECO:0000313" key="6">
    <source>
        <dbReference type="Proteomes" id="UP000683360"/>
    </source>
</evidence>
<dbReference type="AlphaFoldDB" id="A0A8S3QBM4"/>
<dbReference type="InterPro" id="IPR036770">
    <property type="entry name" value="Ankyrin_rpt-contain_sf"/>
</dbReference>
<dbReference type="GO" id="GO:0005737">
    <property type="term" value="C:cytoplasm"/>
    <property type="evidence" value="ECO:0007669"/>
    <property type="project" value="TreeGrafter"/>
</dbReference>
<dbReference type="PROSITE" id="PS50088">
    <property type="entry name" value="ANK_REPEAT"/>
    <property type="match status" value="9"/>
</dbReference>
<evidence type="ECO:0000256" key="2">
    <source>
        <dbReference type="ARBA" id="ARBA00023043"/>
    </source>
</evidence>
<accession>A0A8S3QBM4</accession>
<feature type="repeat" description="ANK" evidence="3">
    <location>
        <begin position="658"/>
        <end position="690"/>
    </location>
</feature>
<dbReference type="Pfam" id="PF12796">
    <property type="entry name" value="Ank_2"/>
    <property type="match status" value="8"/>
</dbReference>
<evidence type="ECO:0000256" key="3">
    <source>
        <dbReference type="PROSITE-ProRule" id="PRU00023"/>
    </source>
</evidence>
<evidence type="ECO:0000256" key="4">
    <source>
        <dbReference type="SAM" id="MobiDB-lite"/>
    </source>
</evidence>
<protein>
    <submittedName>
        <fullName evidence="5">Uncharacterized protein</fullName>
    </submittedName>
</protein>
<dbReference type="SUPFAM" id="SSF48403">
    <property type="entry name" value="Ankyrin repeat"/>
    <property type="match status" value="3"/>
</dbReference>
<keyword evidence="1" id="KW-0677">Repeat</keyword>
<dbReference type="PANTHER" id="PTHR24198">
    <property type="entry name" value="ANKYRIN REPEAT AND PROTEIN KINASE DOMAIN-CONTAINING PROTEIN"/>
    <property type="match status" value="1"/>
</dbReference>
<dbReference type="PROSITE" id="PS50297">
    <property type="entry name" value="ANK_REP_REGION"/>
    <property type="match status" value="9"/>
</dbReference>
<gene>
    <name evidence="5" type="ORF">MEDL_9239</name>
</gene>
<keyword evidence="6" id="KW-1185">Reference proteome</keyword>
<feature type="repeat" description="ANK" evidence="3">
    <location>
        <begin position="331"/>
        <end position="363"/>
    </location>
</feature>
<comment type="caution">
    <text evidence="5">The sequence shown here is derived from an EMBL/GenBank/DDBJ whole genome shotgun (WGS) entry which is preliminary data.</text>
</comment>
<feature type="repeat" description="ANK" evidence="3">
    <location>
        <begin position="445"/>
        <end position="477"/>
    </location>
</feature>
<dbReference type="Proteomes" id="UP000683360">
    <property type="component" value="Unassembled WGS sequence"/>
</dbReference>
<keyword evidence="2 3" id="KW-0040">ANK repeat</keyword>
<feature type="repeat" description="ANK" evidence="3">
    <location>
        <begin position="625"/>
        <end position="657"/>
    </location>
</feature>
<dbReference type="Gene3D" id="1.25.40.20">
    <property type="entry name" value="Ankyrin repeat-containing domain"/>
    <property type="match status" value="7"/>
</dbReference>
<feature type="repeat" description="ANK" evidence="3">
    <location>
        <begin position="595"/>
        <end position="624"/>
    </location>
</feature>
<reference evidence="5" key="1">
    <citation type="submission" date="2021-03" db="EMBL/GenBank/DDBJ databases">
        <authorList>
            <person name="Bekaert M."/>
        </authorList>
    </citation>
    <scope>NUCLEOTIDE SEQUENCE</scope>
</reference>
<feature type="compositionally biased region" description="Acidic residues" evidence="4">
    <location>
        <begin position="500"/>
        <end position="510"/>
    </location>
</feature>
<dbReference type="PANTHER" id="PTHR24198:SF165">
    <property type="entry name" value="ANKYRIN REPEAT-CONTAINING PROTEIN-RELATED"/>
    <property type="match status" value="1"/>
</dbReference>
<dbReference type="InterPro" id="IPR002110">
    <property type="entry name" value="Ankyrin_rpt"/>
</dbReference>
<feature type="compositionally biased region" description="Low complexity" evidence="4">
    <location>
        <begin position="489"/>
        <end position="499"/>
    </location>
</feature>
<evidence type="ECO:0000256" key="1">
    <source>
        <dbReference type="ARBA" id="ARBA00022737"/>
    </source>
</evidence>
<feature type="repeat" description="ANK" evidence="3">
    <location>
        <begin position="559"/>
        <end position="591"/>
    </location>
</feature>
<evidence type="ECO:0000313" key="5">
    <source>
        <dbReference type="EMBL" id="CAG2194238.1"/>
    </source>
</evidence>